<dbReference type="OrthoDB" id="9770761at2"/>
<evidence type="ECO:0000256" key="4">
    <source>
        <dbReference type="SAM" id="Coils"/>
    </source>
</evidence>
<organism evidence="7 8">
    <name type="scientific">Paenimyroides marinum</name>
    <dbReference type="NCBI Taxonomy" id="1159016"/>
    <lineage>
        <taxon>Bacteria</taxon>
        <taxon>Pseudomonadati</taxon>
        <taxon>Bacteroidota</taxon>
        <taxon>Flavobacteriia</taxon>
        <taxon>Flavobacteriales</taxon>
        <taxon>Flavobacteriaceae</taxon>
        <taxon>Paenimyroides</taxon>
    </lineage>
</organism>
<dbReference type="PROSITE" id="PS51257">
    <property type="entry name" value="PROKAR_LIPOPROTEIN"/>
    <property type="match status" value="1"/>
</dbReference>
<evidence type="ECO:0000259" key="6">
    <source>
        <dbReference type="Pfam" id="PF13525"/>
    </source>
</evidence>
<dbReference type="STRING" id="1159016.SAMN02927937_02076"/>
<feature type="signal peptide" evidence="5">
    <location>
        <begin position="1"/>
        <end position="22"/>
    </location>
</feature>
<evidence type="ECO:0000256" key="2">
    <source>
        <dbReference type="ARBA" id="ARBA00023136"/>
    </source>
</evidence>
<dbReference type="AlphaFoldDB" id="A0A1H6LZQ9"/>
<evidence type="ECO:0000256" key="5">
    <source>
        <dbReference type="SAM" id="SignalP"/>
    </source>
</evidence>
<feature type="domain" description="Outer membrane lipoprotein BamD-like" evidence="6">
    <location>
        <begin position="35"/>
        <end position="223"/>
    </location>
</feature>
<keyword evidence="2" id="KW-0472">Membrane</keyword>
<feature type="coiled-coil region" evidence="4">
    <location>
        <begin position="147"/>
        <end position="174"/>
    </location>
</feature>
<dbReference type="Pfam" id="PF13525">
    <property type="entry name" value="YfiO"/>
    <property type="match status" value="1"/>
</dbReference>
<keyword evidence="8" id="KW-1185">Reference proteome</keyword>
<dbReference type="Gene3D" id="1.25.40.10">
    <property type="entry name" value="Tetratricopeptide repeat domain"/>
    <property type="match status" value="1"/>
</dbReference>
<dbReference type="InterPro" id="IPR039565">
    <property type="entry name" value="BamD-like"/>
</dbReference>
<protein>
    <submittedName>
        <fullName evidence="7">Outer membrane protein assembly factor BamD</fullName>
    </submittedName>
</protein>
<keyword evidence="3" id="KW-0998">Cell outer membrane</keyword>
<dbReference type="SUPFAM" id="SSF48452">
    <property type="entry name" value="TPR-like"/>
    <property type="match status" value="1"/>
</dbReference>
<evidence type="ECO:0000256" key="3">
    <source>
        <dbReference type="ARBA" id="ARBA00023237"/>
    </source>
</evidence>
<proteinExistence type="predicted"/>
<evidence type="ECO:0000256" key="1">
    <source>
        <dbReference type="ARBA" id="ARBA00022729"/>
    </source>
</evidence>
<dbReference type="EMBL" id="FNXE01000030">
    <property type="protein sequence ID" value="SEH91104.1"/>
    <property type="molecule type" value="Genomic_DNA"/>
</dbReference>
<evidence type="ECO:0000313" key="7">
    <source>
        <dbReference type="EMBL" id="SEH91104.1"/>
    </source>
</evidence>
<feature type="chain" id="PRO_5011570596" evidence="5">
    <location>
        <begin position="23"/>
        <end position="269"/>
    </location>
</feature>
<evidence type="ECO:0000313" key="8">
    <source>
        <dbReference type="Proteomes" id="UP000199634"/>
    </source>
</evidence>
<name>A0A1H6LZQ9_9FLAO</name>
<gene>
    <name evidence="7" type="ORF">SAMN02927937_02076</name>
</gene>
<dbReference type="NCBIfam" id="TIGR03302">
    <property type="entry name" value="OM_YfiO"/>
    <property type="match status" value="1"/>
</dbReference>
<keyword evidence="4" id="KW-0175">Coiled coil</keyword>
<reference evidence="7 8" key="1">
    <citation type="submission" date="2016-10" db="EMBL/GenBank/DDBJ databases">
        <authorList>
            <person name="de Groot N.N."/>
        </authorList>
    </citation>
    <scope>NUCLEOTIDE SEQUENCE [LARGE SCALE GENOMIC DNA]</scope>
    <source>
        <strain evidence="7 8">CGMCC 1.10825</strain>
    </source>
</reference>
<dbReference type="InterPro" id="IPR011990">
    <property type="entry name" value="TPR-like_helical_dom_sf"/>
</dbReference>
<dbReference type="RefSeq" id="WP_091100156.1">
    <property type="nucleotide sequence ID" value="NZ_FNXE01000030.1"/>
</dbReference>
<sequence>MKQISYIVLTALVFASCSPLQKALKADDTAYKNEVADQLYEKGKYKQAIRLYEQIEAKDGWMPNYQAMYYRYSKAYYNARKWEAAKPMFQKFNFTYLTSPNREETMYLEAMSAYEMSEVFSLDQHVTYEGIQKFENFLTSYPESQYKDDANAKMRELQEKIERKAYESARLYNKIGEYTRDYNAAIVALDNFLLDYPGTVYKTDALFYKFDSAYKLAINSVYSKMEDRLKNAISLHDDLISYDPDTKYKEEADRMLERLKKELQQFSSK</sequence>
<keyword evidence="1 5" id="KW-0732">Signal</keyword>
<dbReference type="InterPro" id="IPR017689">
    <property type="entry name" value="BamD"/>
</dbReference>
<dbReference type="Proteomes" id="UP000199634">
    <property type="component" value="Unassembled WGS sequence"/>
</dbReference>
<accession>A0A1H6LZQ9</accession>